<dbReference type="InterPro" id="IPR013785">
    <property type="entry name" value="Aldolase_TIM"/>
</dbReference>
<dbReference type="PANTHER" id="PTHR43819:SF1">
    <property type="entry name" value="ARCHAEAL-TYPE GLUTAMATE SYNTHASE [NADPH]"/>
    <property type="match status" value="1"/>
</dbReference>
<dbReference type="AlphaFoldDB" id="A0A7G9S4J2"/>
<evidence type="ECO:0000256" key="1">
    <source>
        <dbReference type="ARBA" id="ARBA00009716"/>
    </source>
</evidence>
<dbReference type="Proteomes" id="UP000515934">
    <property type="component" value="Chromosome"/>
</dbReference>
<dbReference type="Gene3D" id="3.20.20.70">
    <property type="entry name" value="Aldolase class I"/>
    <property type="match status" value="1"/>
</dbReference>
<evidence type="ECO:0000313" key="3">
    <source>
        <dbReference type="EMBL" id="QNN62767.1"/>
    </source>
</evidence>
<protein>
    <recommendedName>
        <fullName evidence="2">Glutamate synthase domain-containing protein</fullName>
    </recommendedName>
</protein>
<organism evidence="3 4">
    <name type="scientific">Leucobacter denitrificans</name>
    <dbReference type="NCBI Taxonomy" id="683042"/>
    <lineage>
        <taxon>Bacteria</taxon>
        <taxon>Bacillati</taxon>
        <taxon>Actinomycetota</taxon>
        <taxon>Actinomycetes</taxon>
        <taxon>Micrococcales</taxon>
        <taxon>Microbacteriaceae</taxon>
        <taxon>Leucobacter</taxon>
    </lineage>
</organism>
<evidence type="ECO:0000259" key="2">
    <source>
        <dbReference type="Pfam" id="PF01645"/>
    </source>
</evidence>
<dbReference type="SUPFAM" id="SSF51395">
    <property type="entry name" value="FMN-linked oxidoreductases"/>
    <property type="match status" value="1"/>
</dbReference>
<proteinExistence type="inferred from homology"/>
<sequence length="262" mass="27945">MTSKKRIARGSIGTAVGVVALGAVATYDLVQKKKAVLRNYPVIGHARYLLNKIRPQIQQYFIERDWDGRPFSRTTRDVIYARSKGEKGEEAFGTLTNVSREGGEWLMHSMVPLEPPVEPPRVTVGGPDCTQPYDMAMLSVSAMSFGSLSGSAIRALNSGAAKGGFAHDTGEGGLTDYHRGGGGDLIWEIGTGYFGTRTAYGDFDPDQFAGKASDPQIKCVSLKLSQGAKPGLGGVLPGPKVTEEIAQIRGVPDAPSKSGRRS</sequence>
<feature type="domain" description="Glutamate synthase" evidence="2">
    <location>
        <begin position="138"/>
        <end position="253"/>
    </location>
</feature>
<accession>A0A7G9S4J2</accession>
<dbReference type="KEGG" id="ldn:H9L06_11210"/>
<evidence type="ECO:0000313" key="4">
    <source>
        <dbReference type="Proteomes" id="UP000515934"/>
    </source>
</evidence>
<keyword evidence="4" id="KW-1185">Reference proteome</keyword>
<dbReference type="PANTHER" id="PTHR43819">
    <property type="entry name" value="ARCHAEAL-TYPE GLUTAMATE SYNTHASE [NADPH]"/>
    <property type="match status" value="1"/>
</dbReference>
<dbReference type="RefSeq" id="WP_187555237.1">
    <property type="nucleotide sequence ID" value="NZ_CP060716.1"/>
</dbReference>
<comment type="similarity">
    <text evidence="1">Belongs to the glutamate synthase family.</text>
</comment>
<gene>
    <name evidence="3" type="ORF">H9L06_11210</name>
</gene>
<dbReference type="GO" id="GO:0015930">
    <property type="term" value="F:glutamate synthase activity"/>
    <property type="evidence" value="ECO:0007669"/>
    <property type="project" value="InterPro"/>
</dbReference>
<dbReference type="Pfam" id="PF01645">
    <property type="entry name" value="Glu_synthase"/>
    <property type="match status" value="1"/>
</dbReference>
<dbReference type="InterPro" id="IPR002932">
    <property type="entry name" value="Glu_synthdom"/>
</dbReference>
<name>A0A7G9S4J2_9MICO</name>
<dbReference type="EMBL" id="CP060716">
    <property type="protein sequence ID" value="QNN62767.1"/>
    <property type="molecule type" value="Genomic_DNA"/>
</dbReference>
<reference evidence="3 4" key="1">
    <citation type="submission" date="2020-08" db="EMBL/GenBank/DDBJ databases">
        <title>Genome sequence of Leucobacter denitrificans KACC 14055T.</title>
        <authorList>
            <person name="Hyun D.-W."/>
            <person name="Bae J.-W."/>
        </authorList>
    </citation>
    <scope>NUCLEOTIDE SEQUENCE [LARGE SCALE GENOMIC DNA]</scope>
    <source>
        <strain evidence="3 4">KACC 14055</strain>
    </source>
</reference>
<dbReference type="GO" id="GO:0006537">
    <property type="term" value="P:glutamate biosynthetic process"/>
    <property type="evidence" value="ECO:0007669"/>
    <property type="project" value="InterPro"/>
</dbReference>